<dbReference type="GO" id="GO:0009307">
    <property type="term" value="P:DNA restriction-modification system"/>
    <property type="evidence" value="ECO:0007669"/>
    <property type="project" value="UniProtKB-KW"/>
</dbReference>
<evidence type="ECO:0000256" key="7">
    <source>
        <dbReference type="SAM" id="Coils"/>
    </source>
</evidence>
<dbReference type="EC" id="2.1.1.72" evidence="1"/>
<keyword evidence="5" id="KW-0680">Restriction system</keyword>
<dbReference type="GO" id="GO:0009007">
    <property type="term" value="F:site-specific DNA-methyltransferase (adenine-specific) activity"/>
    <property type="evidence" value="ECO:0007669"/>
    <property type="project" value="UniProtKB-EC"/>
</dbReference>
<proteinExistence type="predicted"/>
<dbReference type="EMBL" id="AF288037">
    <property type="protein sequence ID" value="AAG22013.1"/>
    <property type="molecule type" value="Genomic_DNA"/>
</dbReference>
<evidence type="ECO:0000256" key="5">
    <source>
        <dbReference type="ARBA" id="ARBA00022747"/>
    </source>
</evidence>
<evidence type="ECO:0000256" key="2">
    <source>
        <dbReference type="ARBA" id="ARBA00022603"/>
    </source>
</evidence>
<comment type="catalytic activity">
    <reaction evidence="6">
        <text>a 2'-deoxyadenosine in DNA + S-adenosyl-L-methionine = an N(6)-methyl-2'-deoxyadenosine in DNA + S-adenosyl-L-homocysteine + H(+)</text>
        <dbReference type="Rhea" id="RHEA:15197"/>
        <dbReference type="Rhea" id="RHEA-COMP:12418"/>
        <dbReference type="Rhea" id="RHEA-COMP:12419"/>
        <dbReference type="ChEBI" id="CHEBI:15378"/>
        <dbReference type="ChEBI" id="CHEBI:57856"/>
        <dbReference type="ChEBI" id="CHEBI:59789"/>
        <dbReference type="ChEBI" id="CHEBI:90615"/>
        <dbReference type="ChEBI" id="CHEBI:90616"/>
        <dbReference type="EC" id="2.1.1.72"/>
    </reaction>
</comment>
<evidence type="ECO:0000256" key="1">
    <source>
        <dbReference type="ARBA" id="ARBA00011900"/>
    </source>
</evidence>
<evidence type="ECO:0000259" key="8">
    <source>
        <dbReference type="Pfam" id="PF02384"/>
    </source>
</evidence>
<feature type="coiled-coil region" evidence="7">
    <location>
        <begin position="497"/>
        <end position="524"/>
    </location>
</feature>
<dbReference type="Pfam" id="PF02384">
    <property type="entry name" value="N6_Mtase"/>
    <property type="match status" value="1"/>
</dbReference>
<organism evidence="9">
    <name type="scientific">Streptococcus thermophilus</name>
    <dbReference type="NCBI Taxonomy" id="1308"/>
    <lineage>
        <taxon>Bacteria</taxon>
        <taxon>Bacillati</taxon>
        <taxon>Bacillota</taxon>
        <taxon>Bacilli</taxon>
        <taxon>Lactobacillales</taxon>
        <taxon>Streptococcaceae</taxon>
        <taxon>Streptococcus</taxon>
    </lineage>
</organism>
<dbReference type="GO" id="GO:0003677">
    <property type="term" value="F:DNA binding"/>
    <property type="evidence" value="ECO:0007669"/>
    <property type="project" value="InterPro"/>
</dbReference>
<dbReference type="REBASE" id="4800">
    <property type="entry name" value="M.SthSfi1ORF535P"/>
</dbReference>
<name>Q9F703_STRTR</name>
<dbReference type="InterPro" id="IPR029063">
    <property type="entry name" value="SAM-dependent_MTases_sf"/>
</dbReference>
<dbReference type="PROSITE" id="PS00092">
    <property type="entry name" value="N6_MTASE"/>
    <property type="match status" value="1"/>
</dbReference>
<dbReference type="PRINTS" id="PR00507">
    <property type="entry name" value="N12N6MTFRASE"/>
</dbReference>
<keyword evidence="7" id="KW-0175">Coiled coil</keyword>
<evidence type="ECO:0000256" key="3">
    <source>
        <dbReference type="ARBA" id="ARBA00022679"/>
    </source>
</evidence>
<dbReference type="Gene3D" id="3.40.50.150">
    <property type="entry name" value="Vaccinia Virus protein VP39"/>
    <property type="match status" value="1"/>
</dbReference>
<dbReference type="PANTHER" id="PTHR42933:SF1">
    <property type="entry name" value="SITE-SPECIFIC DNA-METHYLTRANSFERASE (ADENINE-SPECIFIC)"/>
    <property type="match status" value="1"/>
</dbReference>
<dbReference type="SUPFAM" id="SSF53335">
    <property type="entry name" value="S-adenosyl-L-methionine-dependent methyltransferases"/>
    <property type="match status" value="1"/>
</dbReference>
<keyword evidence="2" id="KW-0489">Methyltransferase</keyword>
<feature type="domain" description="DNA methylase adenine-specific" evidence="8">
    <location>
        <begin position="177"/>
        <end position="487"/>
    </location>
</feature>
<dbReference type="AlphaFoldDB" id="Q9F703"/>
<keyword evidence="3" id="KW-0808">Transferase</keyword>
<evidence type="ECO:0000256" key="4">
    <source>
        <dbReference type="ARBA" id="ARBA00022691"/>
    </source>
</evidence>
<dbReference type="InterPro" id="IPR003356">
    <property type="entry name" value="DNA_methylase_A-5"/>
</dbReference>
<dbReference type="InterPro" id="IPR051537">
    <property type="entry name" value="DNA_Adenine_Mtase"/>
</dbReference>
<accession>Q9F703</accession>
<protein>
    <recommendedName>
        <fullName evidence="1">site-specific DNA-methyltransferase (adenine-specific)</fullName>
        <ecNumber evidence="1">2.1.1.72</ecNumber>
    </recommendedName>
</protein>
<reference evidence="9" key="1">
    <citation type="journal article" date="2000" name="Virology">
        <title>Broad-range bacteriophage resistance in Streptococcus thermophilus by insertional mutagenesis.</title>
        <authorList>
            <person name="Lucchini S."/>
            <person name="Sidoti J."/>
            <person name="Brussow H."/>
        </authorList>
    </citation>
    <scope>NUCLEOTIDE SEQUENCE</scope>
</reference>
<sequence length="535" mass="61170">MNEQYKVQVQNLVDDLKAVFTHAGLGGEAGEYKLLTQSFLYKFLNDKFLYEAQNVDSENTYEHLVSMSEEDYDWLLEDIGTSTAWMKPNQFIETLHRKQNESDFYETFENTLNQIAIDNNDIFSVHTDRNTAIRLFDERLITDIIPDSSKRNEVAKSIINLLARVKFDEAIFSQGFDFFSTIFEYMIKDYNKDGGGTYAEYYTPHSVAKIIADILVGNDNPQNVRIYGTHLLVWEPCLMNLASRIGVDKATVYSQDISQKSSNLLRFNLILNGLQHSIHNIVEGNTILRNRHPEKMDYIVSNPPFKLDFSEWRDQVETLPEASERFFAGVPKTPKSKKNSMAIYELFVQHIIYSLKSDGQAAVVLPTGFITAQNGIDKKIRQHLVDNQMLAGVVSMPSNIFATTGTNVSILFIDKKNKGDVVLIDASNLGTKVKESKNQKTVLSPEEEQKIVETFIQKEAVEDFSVTVSYEDIKEKNYSLSAGQYFDIKIDYVDITAEDFEAKMTAFQNKLSDLFQQSHALEKEIEEQMKGLKYE</sequence>
<dbReference type="GO" id="GO:0032259">
    <property type="term" value="P:methylation"/>
    <property type="evidence" value="ECO:0007669"/>
    <property type="project" value="UniProtKB-KW"/>
</dbReference>
<dbReference type="GO" id="GO:0008170">
    <property type="term" value="F:N-methyltransferase activity"/>
    <property type="evidence" value="ECO:0007669"/>
    <property type="project" value="InterPro"/>
</dbReference>
<evidence type="ECO:0000313" key="9">
    <source>
        <dbReference type="EMBL" id="AAG22013.1"/>
    </source>
</evidence>
<evidence type="ECO:0000256" key="6">
    <source>
        <dbReference type="ARBA" id="ARBA00047942"/>
    </source>
</evidence>
<dbReference type="InterPro" id="IPR002052">
    <property type="entry name" value="DNA_methylase_N6_adenine_CS"/>
</dbReference>
<dbReference type="PANTHER" id="PTHR42933">
    <property type="entry name" value="SLR6095 PROTEIN"/>
    <property type="match status" value="1"/>
</dbReference>
<keyword evidence="4" id="KW-0949">S-adenosyl-L-methionine</keyword>